<feature type="signal peptide" evidence="1">
    <location>
        <begin position="1"/>
        <end position="20"/>
    </location>
</feature>
<organism evidence="2 3">
    <name type="scientific">Trichonephila clavipes</name>
    <name type="common">Golden silk orbweaver</name>
    <name type="synonym">Nephila clavipes</name>
    <dbReference type="NCBI Taxonomy" id="2585209"/>
    <lineage>
        <taxon>Eukaryota</taxon>
        <taxon>Metazoa</taxon>
        <taxon>Ecdysozoa</taxon>
        <taxon>Arthropoda</taxon>
        <taxon>Chelicerata</taxon>
        <taxon>Arachnida</taxon>
        <taxon>Araneae</taxon>
        <taxon>Araneomorphae</taxon>
        <taxon>Entelegynae</taxon>
        <taxon>Araneoidea</taxon>
        <taxon>Nephilidae</taxon>
        <taxon>Trichonephila</taxon>
    </lineage>
</organism>
<sequence>MTPIAKFFHFSFISFLISIAAPTRRTSQKFNFPNPCTANREVTHVDPSTNAVALTPALPVQQNHCQAPSITGLTAPPCSSPSATHHS</sequence>
<keyword evidence="3" id="KW-1185">Reference proteome</keyword>
<feature type="chain" id="PRO_5036459825" description="Secreted protein" evidence="1">
    <location>
        <begin position="21"/>
        <end position="87"/>
    </location>
</feature>
<evidence type="ECO:0000313" key="2">
    <source>
        <dbReference type="EMBL" id="GFY06721.1"/>
    </source>
</evidence>
<gene>
    <name evidence="2" type="ORF">TNCV_5083631</name>
</gene>
<dbReference type="Proteomes" id="UP000887159">
    <property type="component" value="Unassembled WGS sequence"/>
</dbReference>
<reference evidence="2" key="1">
    <citation type="submission" date="2020-08" db="EMBL/GenBank/DDBJ databases">
        <title>Multicomponent nature underlies the extraordinary mechanical properties of spider dragline silk.</title>
        <authorList>
            <person name="Kono N."/>
            <person name="Nakamura H."/>
            <person name="Mori M."/>
            <person name="Yoshida Y."/>
            <person name="Ohtoshi R."/>
            <person name="Malay A.D."/>
            <person name="Moran D.A.P."/>
            <person name="Tomita M."/>
            <person name="Numata K."/>
            <person name="Arakawa K."/>
        </authorList>
    </citation>
    <scope>NUCLEOTIDE SEQUENCE</scope>
</reference>
<keyword evidence="1" id="KW-0732">Signal</keyword>
<evidence type="ECO:0000256" key="1">
    <source>
        <dbReference type="SAM" id="SignalP"/>
    </source>
</evidence>
<proteinExistence type="predicted"/>
<accession>A0A8X6S6Q3</accession>
<evidence type="ECO:0008006" key="4">
    <source>
        <dbReference type="Google" id="ProtNLM"/>
    </source>
</evidence>
<comment type="caution">
    <text evidence="2">The sequence shown here is derived from an EMBL/GenBank/DDBJ whole genome shotgun (WGS) entry which is preliminary data.</text>
</comment>
<dbReference type="AlphaFoldDB" id="A0A8X6S6Q3"/>
<evidence type="ECO:0000313" key="3">
    <source>
        <dbReference type="Proteomes" id="UP000887159"/>
    </source>
</evidence>
<dbReference type="EMBL" id="BMAU01021262">
    <property type="protein sequence ID" value="GFY06721.1"/>
    <property type="molecule type" value="Genomic_DNA"/>
</dbReference>
<name>A0A8X6S6Q3_TRICX</name>
<protein>
    <recommendedName>
        <fullName evidence="4">Secreted protein</fullName>
    </recommendedName>
</protein>